<dbReference type="EMBL" id="JAGQNY010000001">
    <property type="protein sequence ID" value="MCA9301815.1"/>
    <property type="molecule type" value="Genomic_DNA"/>
</dbReference>
<organism evidence="2 3">
    <name type="scientific">candidate division WWE3 bacterium</name>
    <dbReference type="NCBI Taxonomy" id="2053526"/>
    <lineage>
        <taxon>Bacteria</taxon>
        <taxon>Katanobacteria</taxon>
    </lineage>
</organism>
<feature type="transmembrane region" description="Helical" evidence="1">
    <location>
        <begin position="184"/>
        <end position="210"/>
    </location>
</feature>
<evidence type="ECO:0000256" key="1">
    <source>
        <dbReference type="SAM" id="Phobius"/>
    </source>
</evidence>
<comment type="caution">
    <text evidence="2">The sequence shown here is derived from an EMBL/GenBank/DDBJ whole genome shotgun (WGS) entry which is preliminary data.</text>
</comment>
<feature type="transmembrane region" description="Helical" evidence="1">
    <location>
        <begin position="230"/>
        <end position="251"/>
    </location>
</feature>
<gene>
    <name evidence="2" type="ORF">KDA10_00385</name>
</gene>
<reference evidence="2" key="2">
    <citation type="journal article" date="2021" name="Microbiome">
        <title>Successional dynamics and alternative stable states in a saline activated sludge microbial community over 9 years.</title>
        <authorList>
            <person name="Wang Y."/>
            <person name="Ye J."/>
            <person name="Ju F."/>
            <person name="Liu L."/>
            <person name="Boyd J.A."/>
            <person name="Deng Y."/>
            <person name="Parks D.H."/>
            <person name="Jiang X."/>
            <person name="Yin X."/>
            <person name="Woodcroft B.J."/>
            <person name="Tyson G.W."/>
            <person name="Hugenholtz P."/>
            <person name="Polz M.F."/>
            <person name="Zhang T."/>
        </authorList>
    </citation>
    <scope>NUCLEOTIDE SEQUENCE</scope>
    <source>
        <strain evidence="2">HKST-UBA80</strain>
    </source>
</reference>
<keyword evidence="1" id="KW-1133">Transmembrane helix</keyword>
<keyword evidence="1" id="KW-0812">Transmembrane</keyword>
<dbReference type="Proteomes" id="UP000714817">
    <property type="component" value="Unassembled WGS sequence"/>
</dbReference>
<proteinExistence type="predicted"/>
<accession>A0A955E0S6</accession>
<feature type="transmembrane region" description="Helical" evidence="1">
    <location>
        <begin position="257"/>
        <end position="276"/>
    </location>
</feature>
<feature type="transmembrane region" description="Helical" evidence="1">
    <location>
        <begin position="32"/>
        <end position="49"/>
    </location>
</feature>
<dbReference type="Pfam" id="PF06691">
    <property type="entry name" value="DUF1189"/>
    <property type="match status" value="1"/>
</dbReference>
<name>A0A955E0S6_UNCKA</name>
<evidence type="ECO:0000313" key="3">
    <source>
        <dbReference type="Proteomes" id="UP000714817"/>
    </source>
</evidence>
<keyword evidence="1" id="KW-0472">Membrane</keyword>
<dbReference type="InterPro" id="IPR009574">
    <property type="entry name" value="DUF1189"/>
</dbReference>
<sequence length="287" mass="32437">MRPKTFVYTFIKSIFNLQYYNDIMKAKVSFSIRYYLMLTLLLSLGYAVVTTTNTGPVVIEKYYEVRNEALKYYPDDLSIIGEDGVVTTNQGDPYFFPLPKEIELGDGEMLKNAIVFSKQGTIEDIFNYESFALVNSKNIIYRSSPGTNNKLEIEPTKNLGNFTFTKADLEKAAQYVDTYIKYTYAIIGVSVFIAFALFMLLWIMTGNVILSAIMTVASKLMNKKLPFEKAFQIALHTATLPLIVGALIDAFGIWMPISFWFSGLHFLLALIIILNLKEEAQTSPAQA</sequence>
<protein>
    <submittedName>
        <fullName evidence="2">DUF1189 family protein</fullName>
    </submittedName>
</protein>
<dbReference type="AlphaFoldDB" id="A0A955E0S6"/>
<evidence type="ECO:0000313" key="2">
    <source>
        <dbReference type="EMBL" id="MCA9301815.1"/>
    </source>
</evidence>
<reference evidence="2" key="1">
    <citation type="submission" date="2020-04" db="EMBL/GenBank/DDBJ databases">
        <authorList>
            <person name="Zhang T."/>
        </authorList>
    </citation>
    <scope>NUCLEOTIDE SEQUENCE</scope>
    <source>
        <strain evidence="2">HKST-UBA80</strain>
    </source>
</reference>